<proteinExistence type="predicted"/>
<evidence type="ECO:0000313" key="2">
    <source>
        <dbReference type="Proteomes" id="UP000887013"/>
    </source>
</evidence>
<accession>A0A8X6UHU2</accession>
<comment type="caution">
    <text evidence="1">The sequence shown here is derived from an EMBL/GenBank/DDBJ whole genome shotgun (WGS) entry which is preliminary data.</text>
</comment>
<dbReference type="AlphaFoldDB" id="A0A8X6UHU2"/>
<dbReference type="EMBL" id="BMAW01126969">
    <property type="protein sequence ID" value="GFU19079.1"/>
    <property type="molecule type" value="Genomic_DNA"/>
</dbReference>
<evidence type="ECO:0000313" key="1">
    <source>
        <dbReference type="EMBL" id="GFU19079.1"/>
    </source>
</evidence>
<reference evidence="1" key="1">
    <citation type="submission" date="2020-08" db="EMBL/GenBank/DDBJ databases">
        <title>Multicomponent nature underlies the extraordinary mechanical properties of spider dragline silk.</title>
        <authorList>
            <person name="Kono N."/>
            <person name="Nakamura H."/>
            <person name="Mori M."/>
            <person name="Yoshida Y."/>
            <person name="Ohtoshi R."/>
            <person name="Malay A.D."/>
            <person name="Moran D.A.P."/>
            <person name="Tomita M."/>
            <person name="Numata K."/>
            <person name="Arakawa K."/>
        </authorList>
    </citation>
    <scope>NUCLEOTIDE SEQUENCE</scope>
</reference>
<organism evidence="1 2">
    <name type="scientific">Nephila pilipes</name>
    <name type="common">Giant wood spider</name>
    <name type="synonym">Nephila maculata</name>
    <dbReference type="NCBI Taxonomy" id="299642"/>
    <lineage>
        <taxon>Eukaryota</taxon>
        <taxon>Metazoa</taxon>
        <taxon>Ecdysozoa</taxon>
        <taxon>Arthropoda</taxon>
        <taxon>Chelicerata</taxon>
        <taxon>Arachnida</taxon>
        <taxon>Araneae</taxon>
        <taxon>Araneomorphae</taxon>
        <taxon>Entelegynae</taxon>
        <taxon>Araneoidea</taxon>
        <taxon>Nephilidae</taxon>
        <taxon>Nephila</taxon>
    </lineage>
</organism>
<sequence length="73" mass="7950">MRVPKIDRGGGALAKASYGMSNVNFCGLHFIWIRLNCSEDRENGPHGSRQSDIDSVSDIGFALIPADNEALEE</sequence>
<name>A0A8X6UHU2_NEPPI</name>
<gene>
    <name evidence="1" type="ORF">NPIL_404861</name>
</gene>
<protein>
    <submittedName>
        <fullName evidence="1">Uncharacterized protein</fullName>
    </submittedName>
</protein>
<dbReference type="Proteomes" id="UP000887013">
    <property type="component" value="Unassembled WGS sequence"/>
</dbReference>
<keyword evidence="2" id="KW-1185">Reference proteome</keyword>